<accession>A0AAV7SFV3</accession>
<feature type="compositionally biased region" description="Basic and acidic residues" evidence="1">
    <location>
        <begin position="66"/>
        <end position="84"/>
    </location>
</feature>
<dbReference type="Proteomes" id="UP001066276">
    <property type="component" value="Chromosome 4_2"/>
</dbReference>
<reference evidence="2" key="1">
    <citation type="journal article" date="2022" name="bioRxiv">
        <title>Sequencing and chromosome-scale assembly of the giantPleurodeles waltlgenome.</title>
        <authorList>
            <person name="Brown T."/>
            <person name="Elewa A."/>
            <person name="Iarovenko S."/>
            <person name="Subramanian E."/>
            <person name="Araus A.J."/>
            <person name="Petzold A."/>
            <person name="Susuki M."/>
            <person name="Suzuki K.-i.T."/>
            <person name="Hayashi T."/>
            <person name="Toyoda A."/>
            <person name="Oliveira C."/>
            <person name="Osipova E."/>
            <person name="Leigh N.D."/>
            <person name="Simon A."/>
            <person name="Yun M.H."/>
        </authorList>
    </citation>
    <scope>NUCLEOTIDE SEQUENCE</scope>
    <source>
        <strain evidence="2">20211129_DDA</strain>
        <tissue evidence="2">Liver</tissue>
    </source>
</reference>
<dbReference type="EMBL" id="JANPWB010000008">
    <property type="protein sequence ID" value="KAJ1162829.1"/>
    <property type="molecule type" value="Genomic_DNA"/>
</dbReference>
<name>A0AAV7SFV3_PLEWA</name>
<comment type="caution">
    <text evidence="2">The sequence shown here is derived from an EMBL/GenBank/DDBJ whole genome shotgun (WGS) entry which is preliminary data.</text>
</comment>
<dbReference type="AlphaFoldDB" id="A0AAV7SFV3"/>
<feature type="compositionally biased region" description="Basic and acidic residues" evidence="1">
    <location>
        <begin position="1"/>
        <end position="18"/>
    </location>
</feature>
<evidence type="ECO:0000313" key="3">
    <source>
        <dbReference type="Proteomes" id="UP001066276"/>
    </source>
</evidence>
<feature type="region of interest" description="Disordered" evidence="1">
    <location>
        <begin position="63"/>
        <end position="84"/>
    </location>
</feature>
<protein>
    <submittedName>
        <fullName evidence="2">Uncharacterized protein</fullName>
    </submittedName>
</protein>
<organism evidence="2 3">
    <name type="scientific">Pleurodeles waltl</name>
    <name type="common">Iberian ribbed newt</name>
    <dbReference type="NCBI Taxonomy" id="8319"/>
    <lineage>
        <taxon>Eukaryota</taxon>
        <taxon>Metazoa</taxon>
        <taxon>Chordata</taxon>
        <taxon>Craniata</taxon>
        <taxon>Vertebrata</taxon>
        <taxon>Euteleostomi</taxon>
        <taxon>Amphibia</taxon>
        <taxon>Batrachia</taxon>
        <taxon>Caudata</taxon>
        <taxon>Salamandroidea</taxon>
        <taxon>Salamandridae</taxon>
        <taxon>Pleurodelinae</taxon>
        <taxon>Pleurodeles</taxon>
    </lineage>
</organism>
<gene>
    <name evidence="2" type="ORF">NDU88_003294</name>
</gene>
<sequence length="136" mass="14540">MVARAAPREQEELLKDALSRTVKTPRVRRETVERLALRGCDPEGSQGLDGLVSVSWSPEESLLGKLGDRGLEETKGNEGSEGENREFLTLSKRSMSIHNLRGRLAGGASVKASLEAGGAEGITGEAENFAHSHAIC</sequence>
<proteinExistence type="predicted"/>
<keyword evidence="3" id="KW-1185">Reference proteome</keyword>
<evidence type="ECO:0000256" key="1">
    <source>
        <dbReference type="SAM" id="MobiDB-lite"/>
    </source>
</evidence>
<evidence type="ECO:0000313" key="2">
    <source>
        <dbReference type="EMBL" id="KAJ1162829.1"/>
    </source>
</evidence>
<feature type="region of interest" description="Disordered" evidence="1">
    <location>
        <begin position="1"/>
        <end position="20"/>
    </location>
</feature>